<dbReference type="EMBL" id="PVZS01000036">
    <property type="protein sequence ID" value="PSC02863.1"/>
    <property type="molecule type" value="Genomic_DNA"/>
</dbReference>
<feature type="compositionally biased region" description="Basic and acidic residues" evidence="6">
    <location>
        <begin position="21"/>
        <end position="35"/>
    </location>
</feature>
<evidence type="ECO:0000259" key="7">
    <source>
        <dbReference type="PROSITE" id="PS50977"/>
    </source>
</evidence>
<dbReference type="SUPFAM" id="SSF48498">
    <property type="entry name" value="Tetracyclin repressor-like, C-terminal domain"/>
    <property type="match status" value="1"/>
</dbReference>
<dbReference type="InterPro" id="IPR009057">
    <property type="entry name" value="Homeodomain-like_sf"/>
</dbReference>
<evidence type="ECO:0000256" key="1">
    <source>
        <dbReference type="ARBA" id="ARBA00022491"/>
    </source>
</evidence>
<comment type="caution">
    <text evidence="8">The sequence shown here is derived from an EMBL/GenBank/DDBJ whole genome shotgun (WGS) entry which is preliminary data.</text>
</comment>
<dbReference type="SUPFAM" id="SSF46689">
    <property type="entry name" value="Homeodomain-like"/>
    <property type="match status" value="1"/>
</dbReference>
<dbReference type="PANTHER" id="PTHR30055">
    <property type="entry name" value="HTH-TYPE TRANSCRIPTIONAL REGULATOR RUTR"/>
    <property type="match status" value="1"/>
</dbReference>
<dbReference type="GO" id="GO:0003700">
    <property type="term" value="F:DNA-binding transcription factor activity"/>
    <property type="evidence" value="ECO:0007669"/>
    <property type="project" value="TreeGrafter"/>
</dbReference>
<dbReference type="Proteomes" id="UP000239772">
    <property type="component" value="Unassembled WGS sequence"/>
</dbReference>
<dbReference type="InterPro" id="IPR001647">
    <property type="entry name" value="HTH_TetR"/>
</dbReference>
<evidence type="ECO:0000313" key="9">
    <source>
        <dbReference type="Proteomes" id="UP000239772"/>
    </source>
</evidence>
<dbReference type="Gene3D" id="1.10.357.10">
    <property type="entry name" value="Tetracycline Repressor, domain 2"/>
    <property type="match status" value="1"/>
</dbReference>
<sequence length="270" mass="29690">MAIWQAWPPRQPFGWTSSRTCDPRRGASRTREVHPAARPSSSRLTKRHDEPMRMNVHSHEFQMSAAPDPAAERHARILDAAERCFVRSGFHRTTMQDVAAEAQMSAGNLYRYFPSKDAIVAGLSERDRQEVAADFNAVIGSDDFFGALETLGRKHFVVAPREKAVMLVEIWAESTRNPAVNSCCGAVDGVLRGLMLQIIERGKAAGHIPPSVEPDGAVRVLFTVADGLFKRKALDPDFDGERELAMALGVFRALFAGHIQTSHSPSGASQ</sequence>
<protein>
    <submittedName>
        <fullName evidence="8">TetR/AcrR family transcriptional regulator</fullName>
    </submittedName>
</protein>
<dbReference type="AlphaFoldDB" id="A0A2T1HMI1"/>
<reference evidence="9" key="1">
    <citation type="submission" date="2018-03" db="EMBL/GenBank/DDBJ databases">
        <authorList>
            <person name="Sun L."/>
            <person name="Liu H."/>
            <person name="Chen W."/>
            <person name="Huang K."/>
            <person name="Liu W."/>
            <person name="Gao X."/>
        </authorList>
    </citation>
    <scope>NUCLEOTIDE SEQUENCE [LARGE SCALE GENOMIC DNA]</scope>
    <source>
        <strain evidence="9">SH9</strain>
    </source>
</reference>
<evidence type="ECO:0000256" key="3">
    <source>
        <dbReference type="ARBA" id="ARBA00023125"/>
    </source>
</evidence>
<dbReference type="Pfam" id="PF13977">
    <property type="entry name" value="TetR_C_6"/>
    <property type="match status" value="1"/>
</dbReference>
<feature type="region of interest" description="Disordered" evidence="6">
    <location>
        <begin position="14"/>
        <end position="49"/>
    </location>
</feature>
<dbReference type="InterPro" id="IPR050109">
    <property type="entry name" value="HTH-type_TetR-like_transc_reg"/>
</dbReference>
<feature type="domain" description="HTH tetR-type" evidence="7">
    <location>
        <begin position="71"/>
        <end position="131"/>
    </location>
</feature>
<keyword evidence="9" id="KW-1185">Reference proteome</keyword>
<dbReference type="GO" id="GO:0000976">
    <property type="term" value="F:transcription cis-regulatory region binding"/>
    <property type="evidence" value="ECO:0007669"/>
    <property type="project" value="TreeGrafter"/>
</dbReference>
<proteinExistence type="predicted"/>
<dbReference type="PRINTS" id="PR00455">
    <property type="entry name" value="HTHTETR"/>
</dbReference>
<organism evidence="8 9">
    <name type="scientific">Alsobacter soli</name>
    <dbReference type="NCBI Taxonomy" id="2109933"/>
    <lineage>
        <taxon>Bacteria</taxon>
        <taxon>Pseudomonadati</taxon>
        <taxon>Pseudomonadota</taxon>
        <taxon>Alphaproteobacteria</taxon>
        <taxon>Hyphomicrobiales</taxon>
        <taxon>Alsobacteraceae</taxon>
        <taxon>Alsobacter</taxon>
    </lineage>
</organism>
<name>A0A2T1HMI1_9HYPH</name>
<keyword evidence="3 5" id="KW-0238">DNA-binding</keyword>
<evidence type="ECO:0000256" key="4">
    <source>
        <dbReference type="ARBA" id="ARBA00023163"/>
    </source>
</evidence>
<evidence type="ECO:0000256" key="5">
    <source>
        <dbReference type="PROSITE-ProRule" id="PRU00335"/>
    </source>
</evidence>
<evidence type="ECO:0000256" key="6">
    <source>
        <dbReference type="SAM" id="MobiDB-lite"/>
    </source>
</evidence>
<keyword evidence="4" id="KW-0804">Transcription</keyword>
<dbReference type="PANTHER" id="PTHR30055:SF229">
    <property type="entry name" value="HTH-TYPE TRANSCRIPTIONAL REPRESSOR RV1474C"/>
    <property type="match status" value="1"/>
</dbReference>
<feature type="DNA-binding region" description="H-T-H motif" evidence="5">
    <location>
        <begin position="94"/>
        <end position="113"/>
    </location>
</feature>
<dbReference type="PROSITE" id="PS50977">
    <property type="entry name" value="HTH_TETR_2"/>
    <property type="match status" value="1"/>
</dbReference>
<evidence type="ECO:0000313" key="8">
    <source>
        <dbReference type="EMBL" id="PSC02863.1"/>
    </source>
</evidence>
<gene>
    <name evidence="8" type="ORF">SLNSH_21960</name>
</gene>
<evidence type="ECO:0000256" key="2">
    <source>
        <dbReference type="ARBA" id="ARBA00023015"/>
    </source>
</evidence>
<dbReference type="Pfam" id="PF00440">
    <property type="entry name" value="TetR_N"/>
    <property type="match status" value="1"/>
</dbReference>
<keyword evidence="1" id="KW-0678">Repressor</keyword>
<keyword evidence="2" id="KW-0805">Transcription regulation</keyword>
<accession>A0A2T1HMI1</accession>
<dbReference type="InterPro" id="IPR039538">
    <property type="entry name" value="BetI_C"/>
</dbReference>
<dbReference type="InterPro" id="IPR036271">
    <property type="entry name" value="Tet_transcr_reg_TetR-rel_C_sf"/>
</dbReference>